<dbReference type="InterPro" id="IPR050250">
    <property type="entry name" value="Macrolide_Exporter_MacB"/>
</dbReference>
<feature type="transmembrane region" description="Helical" evidence="7">
    <location>
        <begin position="420"/>
        <end position="446"/>
    </location>
</feature>
<dbReference type="PANTHER" id="PTHR30572:SF4">
    <property type="entry name" value="ABC TRANSPORTER PERMEASE YTRF"/>
    <property type="match status" value="1"/>
</dbReference>
<comment type="subcellular location">
    <subcellularLocation>
        <location evidence="1">Cell membrane</location>
        <topology evidence="1">Multi-pass membrane protein</topology>
    </subcellularLocation>
</comment>
<feature type="domain" description="ABC3 transporter permease C-terminal" evidence="8">
    <location>
        <begin position="292"/>
        <end position="406"/>
    </location>
</feature>
<evidence type="ECO:0000313" key="10">
    <source>
        <dbReference type="Proteomes" id="UP000624703"/>
    </source>
</evidence>
<dbReference type="RefSeq" id="WP_200310872.1">
    <property type="nucleotide sequence ID" value="NZ_JAENIM010000034.1"/>
</dbReference>
<dbReference type="PANTHER" id="PTHR30572">
    <property type="entry name" value="MEMBRANE COMPONENT OF TRANSPORTER-RELATED"/>
    <property type="match status" value="1"/>
</dbReference>
<gene>
    <name evidence="9" type="ORF">JIN82_06730</name>
</gene>
<feature type="transmembrane region" description="Helical" evidence="7">
    <location>
        <begin position="288"/>
        <end position="310"/>
    </location>
</feature>
<comment type="similarity">
    <text evidence="6">Belongs to the ABC-4 integral membrane protein family.</text>
</comment>
<keyword evidence="2" id="KW-1003">Cell membrane</keyword>
<reference evidence="9" key="1">
    <citation type="submission" date="2021-01" db="EMBL/GenBank/DDBJ databases">
        <title>Modified the classification status of verrucomicrobia.</title>
        <authorList>
            <person name="Feng X."/>
        </authorList>
    </citation>
    <scope>NUCLEOTIDE SEQUENCE</scope>
    <source>
        <strain evidence="9">_KCTC 22039</strain>
    </source>
</reference>
<dbReference type="GO" id="GO:0005886">
    <property type="term" value="C:plasma membrane"/>
    <property type="evidence" value="ECO:0007669"/>
    <property type="project" value="UniProtKB-SubCell"/>
</dbReference>
<organism evidence="9 10">
    <name type="scientific">Persicirhabdus sediminis</name>
    <dbReference type="NCBI Taxonomy" id="454144"/>
    <lineage>
        <taxon>Bacteria</taxon>
        <taxon>Pseudomonadati</taxon>
        <taxon>Verrucomicrobiota</taxon>
        <taxon>Verrucomicrobiia</taxon>
        <taxon>Verrucomicrobiales</taxon>
        <taxon>Verrucomicrobiaceae</taxon>
        <taxon>Persicirhabdus</taxon>
    </lineage>
</organism>
<dbReference type="PROSITE" id="PS51257">
    <property type="entry name" value="PROKAR_LIPOPROTEIN"/>
    <property type="match status" value="1"/>
</dbReference>
<feature type="transmembrane region" description="Helical" evidence="7">
    <location>
        <begin position="376"/>
        <end position="399"/>
    </location>
</feature>
<evidence type="ECO:0000256" key="2">
    <source>
        <dbReference type="ARBA" id="ARBA00022475"/>
    </source>
</evidence>
<evidence type="ECO:0000256" key="4">
    <source>
        <dbReference type="ARBA" id="ARBA00022989"/>
    </source>
</evidence>
<evidence type="ECO:0000256" key="1">
    <source>
        <dbReference type="ARBA" id="ARBA00004651"/>
    </source>
</evidence>
<feature type="transmembrane region" description="Helical" evidence="7">
    <location>
        <begin position="452"/>
        <end position="473"/>
    </location>
</feature>
<sequence>MIVKFALRLALASKVRLVWAALAIGSASCLVLWMLSSYDAVLRSHKEFAQRAMGEYDLIVDPISQRFDRHLSSEAVEFVRALDGVESADAMWSGSLAILNPLQEEVKPPPGSTSESTGVADEVLIVATEADAAPFDMASGKWLASQSRGDLLEVVISQSISDLYHLYVGGELLLGSRDHELSLKVIGIVTDPPKPLTGKMGASKKLPSPSVADAFVSFPAAETIFKRAKMVSFLGIKLAAETDIHKFRYRWGPSLGQLDPPVQFQQDFDLEEQLDEQSSAKNLKMQSIGSTALAMLLAFLVIFHALNMGVSERVRIFGMLRSICMTRGQIAGIVMVESLVFAALGFIISLFIYYMLQIWTNMSSGDVLSELLVLSPTAVLAAGVTTLGAALLAALVPAWRSYATSPLDALVLPEQRLSVWSLWKVCLLAFLGIVCSASACGLAFSSAPDAELHAFLILLAVVVLLVLGVILLIPATVQLVEKLVSPVLARVLSIEPSLLKQQMSANMGRTVGSAILVSVGLGIFISIQVWGMTMLEKFVPGQWCPTEVVRFEPYGVRSQALLDEADSYEKMGATVSPVFVEQPRLRVDITGSQERASITRQDNVIIVGADFARAGRSFSPFDFDFSDAEAERIKNEIRYQRGCIVPEHFLSDTGLVLGDEFEVVAPEDPAKIVRYKISATVDMAGWHWLTKSVGLRVRTHRTAALVIADAQVVAGDFDLFKPRFAMVRNSAADETWLDKLRADYQSSLAEEVTVYNWADRAEHRSLQNKDSADEHSYLYWTEIEDVRENIRTSATKWLWAASVLPLVALLIGCLGVMTVIVASVRSRRWQLGVLRAIGFSRWTLARLVVVEAVLIGLVGCFVSSLFGILFGWCGTALSKHVSFFGGMSTELELSISSILIGVVMTLVLVIFASLVPAISVGLAKPLDLLRVGRGGQ</sequence>
<feature type="transmembrane region" description="Helical" evidence="7">
    <location>
        <begin position="797"/>
        <end position="824"/>
    </location>
</feature>
<comment type="caution">
    <text evidence="9">The sequence shown here is derived from an EMBL/GenBank/DDBJ whole genome shotgun (WGS) entry which is preliminary data.</text>
</comment>
<dbReference type="InterPro" id="IPR003838">
    <property type="entry name" value="ABC3_permease_C"/>
</dbReference>
<evidence type="ECO:0000256" key="5">
    <source>
        <dbReference type="ARBA" id="ARBA00023136"/>
    </source>
</evidence>
<accession>A0A8J7SM42</accession>
<proteinExistence type="inferred from homology"/>
<keyword evidence="5 7" id="KW-0472">Membrane</keyword>
<dbReference type="GO" id="GO:0022857">
    <property type="term" value="F:transmembrane transporter activity"/>
    <property type="evidence" value="ECO:0007669"/>
    <property type="project" value="TreeGrafter"/>
</dbReference>
<evidence type="ECO:0000313" key="9">
    <source>
        <dbReference type="EMBL" id="MBK1790848.1"/>
    </source>
</evidence>
<evidence type="ECO:0000256" key="6">
    <source>
        <dbReference type="ARBA" id="ARBA00038076"/>
    </source>
</evidence>
<keyword evidence="10" id="KW-1185">Reference proteome</keyword>
<feature type="transmembrane region" description="Helical" evidence="7">
    <location>
        <begin position="330"/>
        <end position="356"/>
    </location>
</feature>
<evidence type="ECO:0000259" key="8">
    <source>
        <dbReference type="Pfam" id="PF02687"/>
    </source>
</evidence>
<protein>
    <submittedName>
        <fullName evidence="9">ABC transporter permease</fullName>
    </submittedName>
</protein>
<evidence type="ECO:0000256" key="7">
    <source>
        <dbReference type="SAM" id="Phobius"/>
    </source>
</evidence>
<feature type="transmembrane region" description="Helical" evidence="7">
    <location>
        <begin position="510"/>
        <end position="530"/>
    </location>
</feature>
<keyword evidence="3 7" id="KW-0812">Transmembrane</keyword>
<feature type="transmembrane region" description="Helical" evidence="7">
    <location>
        <begin position="897"/>
        <end position="923"/>
    </location>
</feature>
<dbReference type="Proteomes" id="UP000624703">
    <property type="component" value="Unassembled WGS sequence"/>
</dbReference>
<dbReference type="EMBL" id="JAENIM010000034">
    <property type="protein sequence ID" value="MBK1790848.1"/>
    <property type="molecule type" value="Genomic_DNA"/>
</dbReference>
<feature type="domain" description="ABC3 transporter permease C-terminal" evidence="8">
    <location>
        <begin position="803"/>
        <end position="919"/>
    </location>
</feature>
<dbReference type="AlphaFoldDB" id="A0A8J7SM42"/>
<keyword evidence="4 7" id="KW-1133">Transmembrane helix</keyword>
<dbReference type="Pfam" id="PF02687">
    <property type="entry name" value="FtsX"/>
    <property type="match status" value="2"/>
</dbReference>
<feature type="transmembrane region" description="Helical" evidence="7">
    <location>
        <begin position="844"/>
        <end position="877"/>
    </location>
</feature>
<name>A0A8J7SM42_9BACT</name>
<evidence type="ECO:0000256" key="3">
    <source>
        <dbReference type="ARBA" id="ARBA00022692"/>
    </source>
</evidence>